<feature type="region of interest" description="Disordered" evidence="5">
    <location>
        <begin position="380"/>
        <end position="502"/>
    </location>
</feature>
<dbReference type="Proteomes" id="UP000694865">
    <property type="component" value="Unplaced"/>
</dbReference>
<feature type="compositionally biased region" description="Basic residues" evidence="5">
    <location>
        <begin position="409"/>
        <end position="422"/>
    </location>
</feature>
<evidence type="ECO:0000256" key="2">
    <source>
        <dbReference type="ARBA" id="ARBA00022771"/>
    </source>
</evidence>
<dbReference type="InterPro" id="IPR013083">
    <property type="entry name" value="Znf_RING/FYVE/PHD"/>
</dbReference>
<dbReference type="PROSITE" id="PS50089">
    <property type="entry name" value="ZF_RING_2"/>
    <property type="match status" value="1"/>
</dbReference>
<protein>
    <submittedName>
        <fullName evidence="8">Tripartite motif-containing protein 55-like</fullName>
    </submittedName>
</protein>
<dbReference type="InterPro" id="IPR047153">
    <property type="entry name" value="TRIM45/56/19-like"/>
</dbReference>
<dbReference type="InterPro" id="IPR001841">
    <property type="entry name" value="Znf_RING"/>
</dbReference>
<accession>A0ABM0LZH7</accession>
<keyword evidence="1" id="KW-0479">Metal-binding</keyword>
<evidence type="ECO:0000256" key="3">
    <source>
        <dbReference type="ARBA" id="ARBA00022833"/>
    </source>
</evidence>
<keyword evidence="7" id="KW-1185">Reference proteome</keyword>
<dbReference type="GeneID" id="102806576"/>
<feature type="domain" description="RING-type" evidence="6">
    <location>
        <begin position="22"/>
        <end position="70"/>
    </location>
</feature>
<dbReference type="PANTHER" id="PTHR25462:SF306">
    <property type="entry name" value="TRIPARTITE MOTIF CONTAINING 9"/>
    <property type="match status" value="1"/>
</dbReference>
<evidence type="ECO:0000256" key="4">
    <source>
        <dbReference type="PROSITE-ProRule" id="PRU00175"/>
    </source>
</evidence>
<evidence type="ECO:0000259" key="6">
    <source>
        <dbReference type="PROSITE" id="PS50089"/>
    </source>
</evidence>
<dbReference type="PANTHER" id="PTHR25462">
    <property type="entry name" value="BONUS, ISOFORM C-RELATED"/>
    <property type="match status" value="1"/>
</dbReference>
<evidence type="ECO:0000256" key="1">
    <source>
        <dbReference type="ARBA" id="ARBA00022723"/>
    </source>
</evidence>
<feature type="compositionally biased region" description="Low complexity" evidence="5">
    <location>
        <begin position="484"/>
        <end position="502"/>
    </location>
</feature>
<dbReference type="PROSITE" id="PS00518">
    <property type="entry name" value="ZF_RING_1"/>
    <property type="match status" value="1"/>
</dbReference>
<evidence type="ECO:0000313" key="8">
    <source>
        <dbReference type="RefSeq" id="XP_006813168.1"/>
    </source>
</evidence>
<dbReference type="InterPro" id="IPR027370">
    <property type="entry name" value="Znf-RING_euk"/>
</dbReference>
<dbReference type="Gene3D" id="3.30.40.10">
    <property type="entry name" value="Zinc/RING finger domain, C3HC4 (zinc finger)"/>
    <property type="match status" value="1"/>
</dbReference>
<name>A0ABM0LZH7_SACKO</name>
<dbReference type="Pfam" id="PF13445">
    <property type="entry name" value="zf-RING_UBOX"/>
    <property type="match status" value="1"/>
</dbReference>
<evidence type="ECO:0000256" key="5">
    <source>
        <dbReference type="SAM" id="MobiDB-lite"/>
    </source>
</evidence>
<reference evidence="8" key="1">
    <citation type="submission" date="2025-08" db="UniProtKB">
        <authorList>
            <consortium name="RefSeq"/>
        </authorList>
    </citation>
    <scope>IDENTIFICATION</scope>
    <source>
        <tissue evidence="8">Testes</tissue>
    </source>
</reference>
<gene>
    <name evidence="8" type="primary">LOC102806576</name>
</gene>
<dbReference type="SMART" id="SM00184">
    <property type="entry name" value="RING"/>
    <property type="match status" value="1"/>
</dbReference>
<keyword evidence="3" id="KW-0862">Zinc</keyword>
<keyword evidence="2 4" id="KW-0863">Zinc-finger</keyword>
<organism evidence="7 8">
    <name type="scientific">Saccoglossus kowalevskii</name>
    <name type="common">Acorn worm</name>
    <dbReference type="NCBI Taxonomy" id="10224"/>
    <lineage>
        <taxon>Eukaryota</taxon>
        <taxon>Metazoa</taxon>
        <taxon>Hemichordata</taxon>
        <taxon>Enteropneusta</taxon>
        <taxon>Harrimaniidae</taxon>
        <taxon>Saccoglossus</taxon>
    </lineage>
</organism>
<dbReference type="SUPFAM" id="SSF57850">
    <property type="entry name" value="RING/U-box"/>
    <property type="match status" value="1"/>
</dbReference>
<dbReference type="RefSeq" id="XP_006813168.1">
    <property type="nucleotide sequence ID" value="XM_006813105.1"/>
</dbReference>
<feature type="compositionally biased region" description="Polar residues" evidence="5">
    <location>
        <begin position="380"/>
        <end position="397"/>
    </location>
</feature>
<dbReference type="InterPro" id="IPR017907">
    <property type="entry name" value="Znf_RING_CS"/>
</dbReference>
<sequence>MAAAAKCSNRTGTGSLESELTCPVCWEIFKQPLKLPCEHDLCRECADSLLKSQFAISGRQPRSFRCPECREKVVIDGRGIDSLRRNVRLQNIIERFVCGNTSATQKDENVVDNAVMIEKTASAKGSVGANLSVEQIKEILSSENEELFVANNEIEDFIEEMGNFKYLIKKDAAKCKAAVDSEIDMLISAILKRKQYIKEKIVKQQLEKIRMVEHQIRDCRKLLGHGLNTALYIEDILEEFDETAMVQNFGTLKQSVTQAKRSINKSLQEPIMEPQLGFVVDFKLQKDVLEMLDIISSKPNIKLRETALPMFSPVPLIPFIPVTNDSKSPVTMAIISQESAQFSPRFSMPDLRSLSISSMTPSPQYGVHAYREATSRSASSLPVHSASYHTNASGSTKTKTKDYSLLLVGRHRSSGHRDKRKNNQPPMTDVPRNVSIATNGTPAGAPQSFYEESDMVAMPTASQNSVDSHGPDPSSNHRPESLTEESSPTVETPEGESPSYVP</sequence>
<evidence type="ECO:0000313" key="7">
    <source>
        <dbReference type="Proteomes" id="UP000694865"/>
    </source>
</evidence>
<proteinExistence type="predicted"/>